<protein>
    <submittedName>
        <fullName evidence="4">Uncharacterized protein</fullName>
    </submittedName>
</protein>
<evidence type="ECO:0000259" key="2">
    <source>
        <dbReference type="Pfam" id="PF13101"/>
    </source>
</evidence>
<feature type="region of interest" description="Disordered" evidence="1">
    <location>
        <begin position="225"/>
        <end position="248"/>
    </location>
</feature>
<dbReference type="InterPro" id="IPR025343">
    <property type="entry name" value="DUF4099"/>
</dbReference>
<dbReference type="EMBL" id="FNAI01000008">
    <property type="protein sequence ID" value="SDE62373.1"/>
    <property type="molecule type" value="Genomic_DNA"/>
</dbReference>
<dbReference type="STRING" id="1391627.SAMN05216464_1084"/>
<evidence type="ECO:0000313" key="4">
    <source>
        <dbReference type="EMBL" id="SDE62373.1"/>
    </source>
</evidence>
<reference evidence="4 5" key="1">
    <citation type="submission" date="2016-10" db="EMBL/GenBank/DDBJ databases">
        <authorList>
            <person name="de Groot N.N."/>
        </authorList>
    </citation>
    <scope>NUCLEOTIDE SEQUENCE [LARGE SCALE GENOMIC DNA]</scope>
    <source>
        <strain evidence="4 5">47C3B</strain>
    </source>
</reference>
<feature type="compositionally biased region" description="Basic and acidic residues" evidence="1">
    <location>
        <begin position="225"/>
        <end position="236"/>
    </location>
</feature>
<dbReference type="Pfam" id="PF13101">
    <property type="entry name" value="DUF3945"/>
    <property type="match status" value="1"/>
</dbReference>
<accession>A0A1G7EFF5</accession>
<dbReference type="InterPro" id="IPR025222">
    <property type="entry name" value="DUF3945"/>
</dbReference>
<feature type="domain" description="DUF4099" evidence="3">
    <location>
        <begin position="1"/>
        <end position="74"/>
    </location>
</feature>
<name>A0A1G7EFF5_9SPHI</name>
<feature type="domain" description="DUF3945" evidence="2">
    <location>
        <begin position="132"/>
        <end position="158"/>
    </location>
</feature>
<sequence length="248" mass="27770">MEELQKLGLADWNVLHIDDDDLAALLAGRRTDMLRLENLEQQGLHIPALDAKLSLRRNEDGKVELLAHPIYKYAEGPEYLTDIEKESLEKGEAVNVVKTISDGEGDKREVLVEFDNETNEFIEVDTGKIFPPDEINGIPLTKEQKKNYRKGKEVETEDGTTIQYSAQDKHAIRANRLALIASILIDGGVSYVLFKGLNALFNKKQEAAPGKNFNQALEKLKEAEAKRVAPDIKADKGEDEEISESISR</sequence>
<proteinExistence type="predicted"/>
<feature type="compositionally biased region" description="Acidic residues" evidence="1">
    <location>
        <begin position="237"/>
        <end position="248"/>
    </location>
</feature>
<dbReference type="Proteomes" id="UP000199072">
    <property type="component" value="Unassembled WGS sequence"/>
</dbReference>
<evidence type="ECO:0000256" key="1">
    <source>
        <dbReference type="SAM" id="MobiDB-lite"/>
    </source>
</evidence>
<keyword evidence="5" id="KW-1185">Reference proteome</keyword>
<organism evidence="4 5">
    <name type="scientific">Mucilaginibacter pineti</name>
    <dbReference type="NCBI Taxonomy" id="1391627"/>
    <lineage>
        <taxon>Bacteria</taxon>
        <taxon>Pseudomonadati</taxon>
        <taxon>Bacteroidota</taxon>
        <taxon>Sphingobacteriia</taxon>
        <taxon>Sphingobacteriales</taxon>
        <taxon>Sphingobacteriaceae</taxon>
        <taxon>Mucilaginibacter</taxon>
    </lineage>
</organism>
<dbReference type="AlphaFoldDB" id="A0A1G7EFF5"/>
<gene>
    <name evidence="4" type="ORF">SAMN05216464_1084</name>
</gene>
<evidence type="ECO:0000259" key="3">
    <source>
        <dbReference type="Pfam" id="PF13351"/>
    </source>
</evidence>
<evidence type="ECO:0000313" key="5">
    <source>
        <dbReference type="Proteomes" id="UP000199072"/>
    </source>
</evidence>
<dbReference type="Pfam" id="PF13351">
    <property type="entry name" value="DUF4099"/>
    <property type="match status" value="1"/>
</dbReference>